<keyword evidence="7 10" id="KW-0408">Iron</keyword>
<dbReference type="GeneID" id="66934686"/>
<comment type="caution">
    <text evidence="14">The sequence shown here is derived from an EMBL/GenBank/DDBJ whole genome shotgun (WGS) entry which is preliminary data.</text>
</comment>
<comment type="subcellular location">
    <subcellularLocation>
        <location evidence="10">Cytoplasm</location>
    </subcellularLocation>
    <subcellularLocation>
        <location evidence="10">Mitochondrion intermembrane space</location>
    </subcellularLocation>
</comment>
<dbReference type="InterPro" id="IPR046408">
    <property type="entry name" value="CIAPIN1"/>
</dbReference>
<keyword evidence="3 10" id="KW-0004">4Fe-4S</keyword>
<dbReference type="RefSeq" id="XP_043125834.1">
    <property type="nucleotide sequence ID" value="XM_043269899.1"/>
</dbReference>
<evidence type="ECO:0000313" key="14">
    <source>
        <dbReference type="EMBL" id="GIK02648.1"/>
    </source>
</evidence>
<evidence type="ECO:0000256" key="2">
    <source>
        <dbReference type="ARBA" id="ARBA00008169"/>
    </source>
</evidence>
<evidence type="ECO:0000259" key="12">
    <source>
        <dbReference type="Pfam" id="PF05093"/>
    </source>
</evidence>
<evidence type="ECO:0000256" key="7">
    <source>
        <dbReference type="ARBA" id="ARBA00023004"/>
    </source>
</evidence>
<feature type="domain" description="Anamorsin C-terminal" evidence="12">
    <location>
        <begin position="218"/>
        <end position="314"/>
    </location>
</feature>
<feature type="short sequence motif" description="Cx2C motif 1" evidence="10">
    <location>
        <begin position="284"/>
        <end position="287"/>
    </location>
</feature>
<dbReference type="PANTHER" id="PTHR13273:SF14">
    <property type="entry name" value="ANAMORSIN"/>
    <property type="match status" value="1"/>
</dbReference>
<dbReference type="HAMAP" id="MF_03115">
    <property type="entry name" value="Anamorsin"/>
    <property type="match status" value="1"/>
</dbReference>
<evidence type="ECO:0000256" key="8">
    <source>
        <dbReference type="ARBA" id="ARBA00023014"/>
    </source>
</evidence>
<dbReference type="InterPro" id="IPR031838">
    <property type="entry name" value="Dre2_N"/>
</dbReference>
<evidence type="ECO:0000256" key="1">
    <source>
        <dbReference type="ARBA" id="ARBA00001966"/>
    </source>
</evidence>
<sequence>MAKQTLLLSPPSLSSQPGKLNETLQSYNRNEIDLQMLDRLAFGLASLPDSTYSSIVILAGGDNSFSESLKIINRQTFNQIIKSLRRGGYIYSQDAVSGVAFDHNEAILAGLMHVGNGKYVKPDIREMQAVPLRLGRKHNHLAGAPPSLEDSAAEHPFPPGVSEGKTPSGDGIVIVAGSQNFRENIVSAATMDNNQVSDDELINEDNLLDDSELSAPIIQPPECRPKAGKRRRACKDCTCGLAQKLEEEDAAKRADADEQLDAMKLLHGDLAEVDFTAQGKVGSCGNCSLGDAFRCEGCPFIGLPAFQPGEEVQLLNNDIQL</sequence>
<comment type="domain">
    <text evidence="10">The twin Cx2C motifs are involved in the recognition by the mitochondrial MIA40-ERV1 disulfide relay system. The formation of 2 disulfide bonds in the Cx2C motifs through dithiol/disulfide exchange reactions effectively traps the protein in the mitochondrial intermembrane space.</text>
</comment>
<evidence type="ECO:0000256" key="6">
    <source>
        <dbReference type="ARBA" id="ARBA00022723"/>
    </source>
</evidence>
<evidence type="ECO:0000256" key="11">
    <source>
        <dbReference type="SAM" id="MobiDB-lite"/>
    </source>
</evidence>
<feature type="region of interest" description="Disordered" evidence="11">
    <location>
        <begin position="138"/>
        <end position="169"/>
    </location>
</feature>
<dbReference type="GO" id="GO:0005758">
    <property type="term" value="C:mitochondrial intermembrane space"/>
    <property type="evidence" value="ECO:0007669"/>
    <property type="project" value="UniProtKB-SubCell"/>
</dbReference>
<evidence type="ECO:0000256" key="3">
    <source>
        <dbReference type="ARBA" id="ARBA00022485"/>
    </source>
</evidence>
<feature type="binding site" evidence="10">
    <location>
        <position position="284"/>
    </location>
    <ligand>
        <name>[4Fe-4S] cluster</name>
        <dbReference type="ChEBI" id="CHEBI:49883"/>
    </ligand>
</feature>
<organism evidence="14 15">
    <name type="scientific">Aspergillus viridinutans</name>
    <dbReference type="NCBI Taxonomy" id="75553"/>
    <lineage>
        <taxon>Eukaryota</taxon>
        <taxon>Fungi</taxon>
        <taxon>Dikarya</taxon>
        <taxon>Ascomycota</taxon>
        <taxon>Pezizomycotina</taxon>
        <taxon>Eurotiomycetes</taxon>
        <taxon>Eurotiomycetidae</taxon>
        <taxon>Eurotiales</taxon>
        <taxon>Aspergillaceae</taxon>
        <taxon>Aspergillus</taxon>
        <taxon>Aspergillus subgen. Fumigati</taxon>
    </lineage>
</organism>
<comment type="cofactor">
    <cofactor evidence="10">
        <name>[2Fe-2S] cluster</name>
        <dbReference type="ChEBI" id="CHEBI:190135"/>
    </cofactor>
</comment>
<evidence type="ECO:0000256" key="5">
    <source>
        <dbReference type="ARBA" id="ARBA00022714"/>
    </source>
</evidence>
<feature type="region of interest" description="Fe-S binding site B" evidence="10">
    <location>
        <begin position="284"/>
        <end position="298"/>
    </location>
</feature>
<protein>
    <submittedName>
        <fullName evidence="14">Electron carrier</fullName>
    </submittedName>
</protein>
<keyword evidence="5 10" id="KW-0001">2Fe-2S</keyword>
<reference evidence="14 15" key="1">
    <citation type="submission" date="2021-02" db="EMBL/GenBank/DDBJ databases">
        <title>Pan-genome distribution and transcriptional activeness of fungal secondary metabolism genes in Aspergillus section Fumigati.</title>
        <authorList>
            <person name="Takahashi H."/>
            <person name="Umemura M."/>
            <person name="Ninomiya A."/>
            <person name="Kusuya Y."/>
            <person name="Urayama S."/>
            <person name="Shimizu M."/>
            <person name="Watanabe A."/>
            <person name="Kamei K."/>
            <person name="Yaguchi T."/>
            <person name="Hagiwara D."/>
        </authorList>
    </citation>
    <scope>NUCLEOTIDE SEQUENCE [LARGE SCALE GENOMIC DNA]</scope>
    <source>
        <strain evidence="14 15">IFM 47045</strain>
    </source>
</reference>
<dbReference type="OrthoDB" id="311633at2759"/>
<dbReference type="GO" id="GO:0046872">
    <property type="term" value="F:metal ion binding"/>
    <property type="evidence" value="ECO:0007669"/>
    <property type="project" value="UniProtKB-KW"/>
</dbReference>
<keyword evidence="6 10" id="KW-0479">Metal-binding</keyword>
<comment type="domain">
    <text evidence="10">The N-terminal domain has structural similarity with S-adenosyl-L-methionine-dependent methyltransferases, but does not bind S-adenosyl-L-methionine. It is required for correct assembly of the 2 Fe-S clusters.</text>
</comment>
<keyword evidence="4 10" id="KW-0963">Cytoplasm</keyword>
<evidence type="ECO:0000256" key="9">
    <source>
        <dbReference type="ARBA" id="ARBA00023128"/>
    </source>
</evidence>
<dbReference type="EMBL" id="BOPL01000004">
    <property type="protein sequence ID" value="GIK02648.1"/>
    <property type="molecule type" value="Genomic_DNA"/>
</dbReference>
<dbReference type="InterPro" id="IPR007785">
    <property type="entry name" value="Anamorsin"/>
</dbReference>
<dbReference type="AlphaFoldDB" id="A0A9P3BUC2"/>
<comment type="similarity">
    <text evidence="2 10">Belongs to the anamorsin family.</text>
</comment>
<feature type="short sequence motif" description="Cx2C motif 2" evidence="10">
    <location>
        <begin position="295"/>
        <end position="298"/>
    </location>
</feature>
<keyword evidence="15" id="KW-1185">Reference proteome</keyword>
<feature type="binding site" evidence="10">
    <location>
        <position position="237"/>
    </location>
    <ligand>
        <name>[2Fe-2S] cluster</name>
        <dbReference type="ChEBI" id="CHEBI:190135"/>
    </ligand>
</feature>
<dbReference type="GO" id="GO:0051537">
    <property type="term" value="F:2 iron, 2 sulfur cluster binding"/>
    <property type="evidence" value="ECO:0007669"/>
    <property type="project" value="UniProtKB-UniRule"/>
</dbReference>
<dbReference type="PANTHER" id="PTHR13273">
    <property type="entry name" value="ANAMORSIN"/>
    <property type="match status" value="1"/>
</dbReference>
<evidence type="ECO:0000259" key="13">
    <source>
        <dbReference type="Pfam" id="PF16803"/>
    </source>
</evidence>
<dbReference type="Pfam" id="PF16803">
    <property type="entry name" value="DRE2_N"/>
    <property type="match status" value="1"/>
</dbReference>
<dbReference type="Pfam" id="PF05093">
    <property type="entry name" value="CIAPIN1"/>
    <property type="match status" value="1"/>
</dbReference>
<evidence type="ECO:0000313" key="15">
    <source>
        <dbReference type="Proteomes" id="UP000710440"/>
    </source>
</evidence>
<dbReference type="GO" id="GO:0009055">
    <property type="term" value="F:electron transfer activity"/>
    <property type="evidence" value="ECO:0007669"/>
    <property type="project" value="UniProtKB-UniRule"/>
</dbReference>
<feature type="binding site" evidence="10">
    <location>
        <position position="239"/>
    </location>
    <ligand>
        <name>[2Fe-2S] cluster</name>
        <dbReference type="ChEBI" id="CHEBI:190135"/>
    </ligand>
</feature>
<accession>A0A9P3BUC2</accession>
<comment type="cofactor">
    <cofactor evidence="1 10">
        <name>[4Fe-4S] cluster</name>
        <dbReference type="ChEBI" id="CHEBI:49883"/>
    </cofactor>
</comment>
<gene>
    <name evidence="14" type="ORF">Aspvir_006704</name>
</gene>
<feature type="binding site" evidence="10">
    <location>
        <position position="287"/>
    </location>
    <ligand>
        <name>[4Fe-4S] cluster</name>
        <dbReference type="ChEBI" id="CHEBI:49883"/>
    </ligand>
</feature>
<feature type="binding site" evidence="10">
    <location>
        <position position="295"/>
    </location>
    <ligand>
        <name>[4Fe-4S] cluster</name>
        <dbReference type="ChEBI" id="CHEBI:49883"/>
    </ligand>
</feature>
<keyword evidence="8 10" id="KW-0411">Iron-sulfur</keyword>
<dbReference type="Gene3D" id="3.40.50.11000">
    <property type="entry name" value="Fe-S cluster assembly protein Dre2, N-terminal domain"/>
    <property type="match status" value="1"/>
</dbReference>
<evidence type="ECO:0000256" key="10">
    <source>
        <dbReference type="HAMAP-Rule" id="MF_03115"/>
    </source>
</evidence>
<dbReference type="GO" id="GO:0016226">
    <property type="term" value="P:iron-sulfur cluster assembly"/>
    <property type="evidence" value="ECO:0007669"/>
    <property type="project" value="UniProtKB-UniRule"/>
</dbReference>
<name>A0A9P3BUC2_ASPVI</name>
<feature type="binding site" evidence="10">
    <location>
        <position position="223"/>
    </location>
    <ligand>
        <name>[2Fe-2S] cluster</name>
        <dbReference type="ChEBI" id="CHEBI:190135"/>
    </ligand>
</feature>
<feature type="region of interest" description="Fe-S binding site A" evidence="10">
    <location>
        <begin position="223"/>
        <end position="239"/>
    </location>
</feature>
<dbReference type="Proteomes" id="UP000710440">
    <property type="component" value="Unassembled WGS sequence"/>
</dbReference>
<proteinExistence type="inferred from homology"/>
<comment type="domain">
    <text evidence="10">The C-terminal domain binds 2 Fe-S clusters but is otherwise mostly in an intrinsically disordered conformation.</text>
</comment>
<keyword evidence="9 10" id="KW-0496">Mitochondrion</keyword>
<feature type="region of interest" description="Linker" evidence="10">
    <location>
        <begin position="130"/>
        <end position="213"/>
    </location>
</feature>
<dbReference type="GO" id="GO:0051539">
    <property type="term" value="F:4 iron, 4 sulfur cluster binding"/>
    <property type="evidence" value="ECO:0007669"/>
    <property type="project" value="UniProtKB-KW"/>
</dbReference>
<feature type="binding site" evidence="10">
    <location>
        <position position="298"/>
    </location>
    <ligand>
        <name>[4Fe-4S] cluster</name>
        <dbReference type="ChEBI" id="CHEBI:49883"/>
    </ligand>
</feature>
<feature type="domain" description="Fe-S cluster assembly protein Dre2 N-terminal" evidence="13">
    <location>
        <begin position="3"/>
        <end position="133"/>
    </location>
</feature>
<feature type="binding site" evidence="10">
    <location>
        <position position="234"/>
    </location>
    <ligand>
        <name>[2Fe-2S] cluster</name>
        <dbReference type="ChEBI" id="CHEBI:190135"/>
    </ligand>
</feature>
<evidence type="ECO:0000256" key="4">
    <source>
        <dbReference type="ARBA" id="ARBA00022490"/>
    </source>
</evidence>